<comment type="caution">
    <text evidence="2">The sequence shown here is derived from an EMBL/GenBank/DDBJ whole genome shotgun (WGS) entry which is preliminary data.</text>
</comment>
<dbReference type="Proteomes" id="UP000254939">
    <property type="component" value="Unassembled WGS sequence"/>
</dbReference>
<accession>A0A370KM18</accession>
<feature type="signal peptide" evidence="1">
    <location>
        <begin position="1"/>
        <end position="23"/>
    </location>
</feature>
<gene>
    <name evidence="2" type="ORF">B5K06_17520</name>
</gene>
<dbReference type="RefSeq" id="WP_114714019.1">
    <property type="nucleotide sequence ID" value="NZ_KZ857260.1"/>
</dbReference>
<evidence type="ECO:0000256" key="1">
    <source>
        <dbReference type="SAM" id="SignalP"/>
    </source>
</evidence>
<dbReference type="AlphaFoldDB" id="A0A370KM18"/>
<feature type="chain" id="PRO_5016760758" evidence="1">
    <location>
        <begin position="24"/>
        <end position="178"/>
    </location>
</feature>
<sequence length="178" mass="18511">MLKLASVLVSLAAAALIAMPTSAGDFGQNSFSRHGGKVFIGHRTPMIFGRPFRGLHDGRVRFSNGYGRFGYGHGRTPLIKRASFPYRGYNGYGGGYGGYGGRNVIVVVAPQSGGSVGGTYAGSSYVYDSDGGTYAVGSNYGFPVQVQTTGLAPMAKVISVTAKTSACSYEAGVCVIRP</sequence>
<dbReference type="EMBL" id="NAAC01000017">
    <property type="protein sequence ID" value="RDJ09574.1"/>
    <property type="molecule type" value="Genomic_DNA"/>
</dbReference>
<evidence type="ECO:0000313" key="3">
    <source>
        <dbReference type="Proteomes" id="UP000254939"/>
    </source>
</evidence>
<evidence type="ECO:0000313" key="2">
    <source>
        <dbReference type="EMBL" id="RDJ09574.1"/>
    </source>
</evidence>
<organism evidence="2 3">
    <name type="scientific">Rhizobium grahamii</name>
    <dbReference type="NCBI Taxonomy" id="1120045"/>
    <lineage>
        <taxon>Bacteria</taxon>
        <taxon>Pseudomonadati</taxon>
        <taxon>Pseudomonadota</taxon>
        <taxon>Alphaproteobacteria</taxon>
        <taxon>Hyphomicrobiales</taxon>
        <taxon>Rhizobiaceae</taxon>
        <taxon>Rhizobium/Agrobacterium group</taxon>
        <taxon>Rhizobium</taxon>
    </lineage>
</organism>
<keyword evidence="1" id="KW-0732">Signal</keyword>
<dbReference type="OrthoDB" id="8304928at2"/>
<reference evidence="2 3" key="1">
    <citation type="submission" date="2017-03" db="EMBL/GenBank/DDBJ databases">
        <title>Genome analysis of Rhizobial strains effectives or ineffectives for nitrogen fixation isolated from bean seeds.</title>
        <authorList>
            <person name="Peralta H."/>
            <person name="Aguilar-Vera A."/>
            <person name="Mora Y."/>
            <person name="Vargas-Lagunas C."/>
            <person name="Girard L."/>
            <person name="Mora J."/>
        </authorList>
    </citation>
    <scope>NUCLEOTIDE SEQUENCE [LARGE SCALE GENOMIC DNA]</scope>
    <source>
        <strain evidence="2 3">CCGM3</strain>
    </source>
</reference>
<proteinExistence type="predicted"/>
<protein>
    <submittedName>
        <fullName evidence="2">Uncharacterized protein</fullName>
    </submittedName>
</protein>
<name>A0A370KM18_9HYPH</name>